<evidence type="ECO:0000256" key="6">
    <source>
        <dbReference type="SAM" id="Phobius"/>
    </source>
</evidence>
<name>A0A1D1XY59_9ARAE</name>
<accession>A0A1D1XY59</accession>
<dbReference type="PANTHER" id="PTHR10353:SF137">
    <property type="entry name" value="MYROSINASE 3-RELATED"/>
    <property type="match status" value="1"/>
</dbReference>
<keyword evidence="4" id="KW-0326">Glycosidase</keyword>
<dbReference type="GO" id="GO:0004565">
    <property type="term" value="F:beta-galactosidase activity"/>
    <property type="evidence" value="ECO:0007669"/>
    <property type="project" value="UniProtKB-ARBA"/>
</dbReference>
<dbReference type="Pfam" id="PF00232">
    <property type="entry name" value="Glyco_hydro_1"/>
    <property type="match status" value="1"/>
</dbReference>
<keyword evidence="6" id="KW-1133">Transmembrane helix</keyword>
<dbReference type="EMBL" id="GDJX01020676">
    <property type="protein sequence ID" value="JAT47260.1"/>
    <property type="molecule type" value="Transcribed_RNA"/>
</dbReference>
<evidence type="ECO:0000256" key="2">
    <source>
        <dbReference type="ARBA" id="ARBA00022729"/>
    </source>
</evidence>
<feature type="transmembrane region" description="Helical" evidence="6">
    <location>
        <begin position="36"/>
        <end position="54"/>
    </location>
</feature>
<dbReference type="PROSITE" id="PS00653">
    <property type="entry name" value="GLYCOSYL_HYDROL_F1_2"/>
    <property type="match status" value="1"/>
</dbReference>
<evidence type="ECO:0000256" key="3">
    <source>
        <dbReference type="ARBA" id="ARBA00022801"/>
    </source>
</evidence>
<dbReference type="SUPFAM" id="SSF51445">
    <property type="entry name" value="(Trans)glycosidases"/>
    <property type="match status" value="1"/>
</dbReference>
<proteinExistence type="inferred from homology"/>
<dbReference type="InterPro" id="IPR017853">
    <property type="entry name" value="GH"/>
</dbReference>
<dbReference type="InterPro" id="IPR033132">
    <property type="entry name" value="GH_1_N_CS"/>
</dbReference>
<keyword evidence="6" id="KW-0472">Membrane</keyword>
<dbReference type="PRINTS" id="PR00131">
    <property type="entry name" value="GLHYDRLASE1"/>
</dbReference>
<dbReference type="FunFam" id="3.20.20.80:FF:000020">
    <property type="entry name" value="Beta-glucosidase 12"/>
    <property type="match status" value="1"/>
</dbReference>
<evidence type="ECO:0000256" key="4">
    <source>
        <dbReference type="ARBA" id="ARBA00023295"/>
    </source>
</evidence>
<evidence type="ECO:0000256" key="1">
    <source>
        <dbReference type="ARBA" id="ARBA00010838"/>
    </source>
</evidence>
<dbReference type="Gene3D" id="3.20.20.80">
    <property type="entry name" value="Glycosidases"/>
    <property type="match status" value="1"/>
</dbReference>
<keyword evidence="2" id="KW-0732">Signal</keyword>
<evidence type="ECO:0000256" key="5">
    <source>
        <dbReference type="RuleBase" id="RU003690"/>
    </source>
</evidence>
<evidence type="ECO:0000313" key="7">
    <source>
        <dbReference type="EMBL" id="JAT47260.1"/>
    </source>
</evidence>
<sequence>MFCLDVRVEFFLSSREHLSREADCRMEAPPMVSGRCLLFLLFMAGVPFTVVASLRRSSFPPGFLFGTASSAYQYEGAAAEGGRGPSIWDTFTHQHPEKIRDRSNADAAVDSYHRYKEDVNIMKEMGLDAYRFSISWTRILPNGSLSGGVNKLGIAYYNHLIDELISKGMQPFVTLFHWDSPQGLEDQYGGFLSANIVTDFVNYADICFREFGDRVKHWITFNEPWTFCVEGYVEGSFAPGRCSPWVAGKCGAGDSSREPYTVCHHQLLAHAAAVKLYRDYYQGSQKGGIGITLVSSWFVPFHKSKSDRDAADRALDFMFGWFMDPLTQGDYPFSMRALVGERLPKFTKKQSKMIKGSFDFIGLNYYTSNYAVALPFTNDANVNKSYSADMFANLSGTYNGKAIGPLAASSWLYIHPPGIRELLLSIRLKYNNPIIYITENGVDEINNGSLTLAEALRDEIRISYYKQHLEQVRQAISDGVDVRGFFAWSLLDNFEWVDGYTVRFGIYYVDYKDGFKRYPKMSALWFRKLLKW</sequence>
<keyword evidence="6" id="KW-0812">Transmembrane</keyword>
<organism evidence="7">
    <name type="scientific">Anthurium amnicola</name>
    <dbReference type="NCBI Taxonomy" id="1678845"/>
    <lineage>
        <taxon>Eukaryota</taxon>
        <taxon>Viridiplantae</taxon>
        <taxon>Streptophyta</taxon>
        <taxon>Embryophyta</taxon>
        <taxon>Tracheophyta</taxon>
        <taxon>Spermatophyta</taxon>
        <taxon>Magnoliopsida</taxon>
        <taxon>Liliopsida</taxon>
        <taxon>Araceae</taxon>
        <taxon>Pothoideae</taxon>
        <taxon>Potheae</taxon>
        <taxon>Anthurium</taxon>
    </lineage>
</organism>
<keyword evidence="3" id="KW-0378">Hydrolase</keyword>
<gene>
    <name evidence="7" type="primary">BGLU12_7</name>
    <name evidence="7" type="ORF">g.67465</name>
</gene>
<dbReference type="GO" id="GO:0033907">
    <property type="term" value="F:beta-D-fucosidase activity"/>
    <property type="evidence" value="ECO:0007669"/>
    <property type="project" value="UniProtKB-ARBA"/>
</dbReference>
<protein>
    <submittedName>
        <fullName evidence="7">Beta-glucosidase 12</fullName>
    </submittedName>
</protein>
<dbReference type="GO" id="GO:0005975">
    <property type="term" value="P:carbohydrate metabolic process"/>
    <property type="evidence" value="ECO:0007669"/>
    <property type="project" value="InterPro"/>
</dbReference>
<dbReference type="AlphaFoldDB" id="A0A1D1XY59"/>
<dbReference type="PANTHER" id="PTHR10353">
    <property type="entry name" value="GLYCOSYL HYDROLASE"/>
    <property type="match status" value="1"/>
</dbReference>
<dbReference type="GO" id="GO:0008422">
    <property type="term" value="F:beta-glucosidase activity"/>
    <property type="evidence" value="ECO:0007669"/>
    <property type="project" value="UniProtKB-ARBA"/>
</dbReference>
<reference evidence="7" key="1">
    <citation type="submission" date="2015-07" db="EMBL/GenBank/DDBJ databases">
        <title>Transcriptome Assembly of Anthurium amnicola.</title>
        <authorList>
            <person name="Suzuki J."/>
        </authorList>
    </citation>
    <scope>NUCLEOTIDE SEQUENCE</scope>
</reference>
<dbReference type="InterPro" id="IPR001360">
    <property type="entry name" value="Glyco_hydro_1"/>
</dbReference>
<comment type="similarity">
    <text evidence="1 5">Belongs to the glycosyl hydrolase 1 family.</text>
</comment>